<dbReference type="STRING" id="98403.A0A151GJX2"/>
<dbReference type="Gene3D" id="1.20.1390.10">
    <property type="entry name" value="PWI domain"/>
    <property type="match status" value="1"/>
</dbReference>
<evidence type="ECO:0000313" key="4">
    <source>
        <dbReference type="EMBL" id="KYK57423.1"/>
    </source>
</evidence>
<gene>
    <name evidence="4" type="ORF">DCS_04432</name>
</gene>
<feature type="region of interest" description="Disordered" evidence="2">
    <location>
        <begin position="544"/>
        <end position="592"/>
    </location>
</feature>
<feature type="compositionally biased region" description="Polar residues" evidence="2">
    <location>
        <begin position="389"/>
        <end position="398"/>
    </location>
</feature>
<dbReference type="SMART" id="SM00311">
    <property type="entry name" value="PWI"/>
    <property type="match status" value="1"/>
</dbReference>
<feature type="compositionally biased region" description="Basic and acidic residues" evidence="2">
    <location>
        <begin position="145"/>
        <end position="154"/>
    </location>
</feature>
<evidence type="ECO:0000259" key="3">
    <source>
        <dbReference type="PROSITE" id="PS51025"/>
    </source>
</evidence>
<proteinExistence type="predicted"/>
<feature type="region of interest" description="Disordered" evidence="2">
    <location>
        <begin position="487"/>
        <end position="515"/>
    </location>
</feature>
<dbReference type="GeneID" id="63717075"/>
<dbReference type="Proteomes" id="UP000076580">
    <property type="component" value="Chromosome 02"/>
</dbReference>
<feature type="region of interest" description="Disordered" evidence="2">
    <location>
        <begin position="1"/>
        <end position="94"/>
    </location>
</feature>
<keyword evidence="1" id="KW-0175">Coiled coil</keyword>
<dbReference type="InterPro" id="IPR002483">
    <property type="entry name" value="PWI_dom"/>
</dbReference>
<dbReference type="InParanoid" id="A0A151GJX2"/>
<evidence type="ECO:0000313" key="5">
    <source>
        <dbReference type="Proteomes" id="UP000076580"/>
    </source>
</evidence>
<reference evidence="4 5" key="1">
    <citation type="journal article" date="2016" name="Sci. Rep.">
        <title>Insights into Adaptations to a Near-Obligate Nematode Endoparasitic Lifestyle from the Finished Genome of Drechmeria coniospora.</title>
        <authorList>
            <person name="Zhang L."/>
            <person name="Zhou Z."/>
            <person name="Guo Q."/>
            <person name="Fokkens L."/>
            <person name="Miskei M."/>
            <person name="Pocsi I."/>
            <person name="Zhang W."/>
            <person name="Chen M."/>
            <person name="Wang L."/>
            <person name="Sun Y."/>
            <person name="Donzelli B.G."/>
            <person name="Gibson D.M."/>
            <person name="Nelson D.R."/>
            <person name="Luo J.G."/>
            <person name="Rep M."/>
            <person name="Liu H."/>
            <person name="Yang S."/>
            <person name="Wang J."/>
            <person name="Krasnoff S.B."/>
            <person name="Xu Y."/>
            <person name="Molnar I."/>
            <person name="Lin M."/>
        </authorList>
    </citation>
    <scope>NUCLEOTIDE SEQUENCE [LARGE SCALE GENOMIC DNA]</scope>
    <source>
        <strain evidence="4 5">ARSEF 6962</strain>
    </source>
</reference>
<keyword evidence="5" id="KW-1185">Reference proteome</keyword>
<dbReference type="PANTHER" id="PTHR18806">
    <property type="entry name" value="RBM25 PROTEIN"/>
    <property type="match status" value="1"/>
</dbReference>
<dbReference type="RefSeq" id="XP_040656775.1">
    <property type="nucleotide sequence ID" value="XM_040801742.1"/>
</dbReference>
<dbReference type="PROSITE" id="PS51025">
    <property type="entry name" value="PWI"/>
    <property type="match status" value="1"/>
</dbReference>
<feature type="region of interest" description="Disordered" evidence="2">
    <location>
        <begin position="388"/>
        <end position="433"/>
    </location>
</feature>
<dbReference type="Pfam" id="PF01480">
    <property type="entry name" value="PWI"/>
    <property type="match status" value="1"/>
</dbReference>
<evidence type="ECO:0000256" key="1">
    <source>
        <dbReference type="SAM" id="Coils"/>
    </source>
</evidence>
<feature type="compositionally biased region" description="Polar residues" evidence="2">
    <location>
        <begin position="83"/>
        <end position="94"/>
    </location>
</feature>
<comment type="caution">
    <text evidence="4">The sequence shown here is derived from an EMBL/GenBank/DDBJ whole genome shotgun (WGS) entry which is preliminary data.</text>
</comment>
<feature type="coiled-coil region" evidence="1">
    <location>
        <begin position="266"/>
        <end position="307"/>
    </location>
</feature>
<feature type="region of interest" description="Disordered" evidence="2">
    <location>
        <begin position="123"/>
        <end position="154"/>
    </location>
</feature>
<dbReference type="AlphaFoldDB" id="A0A151GJX2"/>
<organism evidence="4 5">
    <name type="scientific">Drechmeria coniospora</name>
    <name type="common">Nematophagous fungus</name>
    <name type="synonym">Meria coniospora</name>
    <dbReference type="NCBI Taxonomy" id="98403"/>
    <lineage>
        <taxon>Eukaryota</taxon>
        <taxon>Fungi</taxon>
        <taxon>Dikarya</taxon>
        <taxon>Ascomycota</taxon>
        <taxon>Pezizomycotina</taxon>
        <taxon>Sordariomycetes</taxon>
        <taxon>Hypocreomycetidae</taxon>
        <taxon>Hypocreales</taxon>
        <taxon>Ophiocordycipitaceae</taxon>
        <taxon>Drechmeria</taxon>
    </lineage>
</organism>
<name>A0A151GJX2_DRECN</name>
<feature type="compositionally biased region" description="Basic and acidic residues" evidence="2">
    <location>
        <begin position="487"/>
        <end position="513"/>
    </location>
</feature>
<evidence type="ECO:0000256" key="2">
    <source>
        <dbReference type="SAM" id="MobiDB-lite"/>
    </source>
</evidence>
<sequence>MSYNQYGGNPYGAPPPGYGGYGSHPPPGMGAPPGLGSAPFSSGDAEEPRLTAEFLVPPPGMASSGMGPPGMAPPGISAAPGVQSYSAPPTSNRPGNLPSTYQPINMPANINFSAPVIRLGTSAPAGGREGPLTSSTGVRSGIGGDRGDRGGDRGREQAAALFPPTADDKLRAIAVRDIPGSLCNDGDAKRLLNAIGRLQSWETSSSLLEKHNPKYGYAIFEEPESVSMALKIFGQGRVEVPAKRQAGTAEPSDEDSFEGIDKVAVLVSADESVVEQQESLAEAQENDDDFQARLETAKQAVKQVQRELFYPSLAARADAAGEGTVTAGETSANVEVVNISIAQEDELADVPAEMREMVAKEIASFRDRSTQRDVERARREEEIVERYQKQNGVSSSNIPLGPRSATVPSAPSGARGQNGTDRGVSFVNGSKDGLGEINVYSDDDGDASDNALYVRHQKKHEGEAEKKYLEAERKWLNRERIRQQALEREQERERQESEVLQRRKNEQCTREMSLDDDVEASRKNILYYRDHEEWARKRNGDLSHEVARDDADRREEDRERAAKQEQSSAARGPAGGFPNRPDGDAQQRPAPQPFKLSLGAAAQRAQASRALPQRRTMAEVENLLDDEDNEPTVKRQLIPLQMDALSASATMTDEELAQAVRALAQEIPTDKEGLWAWEVKWEHMDESTMHERLRSFVEKKIVEYLGVQEEMLVETVEEHIRKRGTAPALVEELEGALDDEAEDLVKKLWRMVIFFTECEKRGLSA</sequence>
<feature type="domain" description="PWI" evidence="3">
    <location>
        <begin position="672"/>
        <end position="765"/>
    </location>
</feature>
<dbReference type="PANTHER" id="PTHR18806:SF4">
    <property type="entry name" value="RNA-BINDING PROTEIN 25"/>
    <property type="match status" value="1"/>
</dbReference>
<dbReference type="InterPro" id="IPR052768">
    <property type="entry name" value="RBM25"/>
</dbReference>
<feature type="compositionally biased region" description="Basic and acidic residues" evidence="2">
    <location>
        <begin position="544"/>
        <end position="563"/>
    </location>
</feature>
<accession>A0A151GJX2</accession>
<dbReference type="EMBL" id="LAYC01000002">
    <property type="protein sequence ID" value="KYK57423.1"/>
    <property type="molecule type" value="Genomic_DNA"/>
</dbReference>
<dbReference type="GO" id="GO:0005681">
    <property type="term" value="C:spliceosomal complex"/>
    <property type="evidence" value="ECO:0007669"/>
    <property type="project" value="TreeGrafter"/>
</dbReference>
<protein>
    <submittedName>
        <fullName evidence="4">U1 snRNP-associated protein Usp107</fullName>
    </submittedName>
</protein>
<dbReference type="GO" id="GO:0003729">
    <property type="term" value="F:mRNA binding"/>
    <property type="evidence" value="ECO:0007669"/>
    <property type="project" value="TreeGrafter"/>
</dbReference>